<dbReference type="Proteomes" id="UP000594262">
    <property type="component" value="Unplaced"/>
</dbReference>
<protein>
    <recommendedName>
        <fullName evidence="8">DNA polymerase epsilon subunit</fullName>
    </recommendedName>
    <alternativeName>
        <fullName evidence="8">DNA polymerase II subunit 2</fullName>
    </alternativeName>
</protein>
<dbReference type="FunFam" id="1.10.8.60:FF:000053">
    <property type="entry name" value="DNA polymerase epsilon subunit"/>
    <property type="match status" value="1"/>
</dbReference>
<dbReference type="PANTHER" id="PTHR12708">
    <property type="entry name" value="DNA POLYMERASE EPSILON SUBUNIT B"/>
    <property type="match status" value="1"/>
</dbReference>
<keyword evidence="3 8" id="KW-0235">DNA replication</keyword>
<dbReference type="InterPro" id="IPR024639">
    <property type="entry name" value="DNA_pol_e_bsu_N"/>
</dbReference>
<dbReference type="GO" id="GO:0008622">
    <property type="term" value="C:epsilon DNA polymerase complex"/>
    <property type="evidence" value="ECO:0007669"/>
    <property type="project" value="UniProtKB-UniRule"/>
</dbReference>
<keyword evidence="4 8" id="KW-0238">DNA-binding</keyword>
<dbReference type="GO" id="GO:0006261">
    <property type="term" value="P:DNA-templated DNA replication"/>
    <property type="evidence" value="ECO:0007669"/>
    <property type="project" value="InterPro"/>
</dbReference>
<evidence type="ECO:0000256" key="8">
    <source>
        <dbReference type="PIRNR" id="PIRNR000799"/>
    </source>
</evidence>
<dbReference type="Pfam" id="PF12213">
    <property type="entry name" value="Dpoe2NT"/>
    <property type="match status" value="1"/>
</dbReference>
<evidence type="ECO:0000256" key="7">
    <source>
        <dbReference type="ARBA" id="ARBA00063156"/>
    </source>
</evidence>
<evidence type="ECO:0000259" key="9">
    <source>
        <dbReference type="Pfam" id="PF04042"/>
    </source>
</evidence>
<sequence length="552" mass="62479">FFILASKAIKSQNNQTKQLPHTTNKLLIRMVGSEIRSKIVGSFKLNGLSLRSEASKFLVETLSEVETDELETWIEKIIELVQKQPLNSNFIDRDVVEIAVNECAQNVDTEGEDAFNVIDVYKVPHYVYSNERKKFVLSKKKATLFSSPDEKVDMFVEQYNILYQRALHHELFSTTAVAASSNAKSAKFTLKPIEHLLGSSSSLGDIIVLGMLSNLKEGKYFLEDPTGAVELDLSSTIYHEGIFTECTFVLAEGKYDDQIFHVTALGFPPPEPANISRNLFGNINFFGGPSPICVANSDKMKALEDDDGYQSHMFVFLSDLWLDQPKVMSKFKVLLSGYSQMPPTAFIICGNFLSQPYGSKHQTVLKNGFKELANLINMFPSIIESSRFLFVPGPQDPGPGNILPRPPISKFITEEIRNKIPFCDFLSNPCRLQYCSQEFTIFREDLINKMCRNSIHLPDDLTNIPNHFVKTIASQAHLCPLPLATRPRYWAYDYVMRLYPLPDTVICADKFDAYNISHCGTNFVNPGSFARNEYCFKVYWPANKETEDCKID</sequence>
<evidence type="ECO:0000256" key="1">
    <source>
        <dbReference type="ARBA" id="ARBA00004123"/>
    </source>
</evidence>
<comment type="subcellular location">
    <subcellularLocation>
        <location evidence="1 8">Nucleus</location>
    </subcellularLocation>
</comment>
<dbReference type="Pfam" id="PF04042">
    <property type="entry name" value="DNA_pol_E_B"/>
    <property type="match status" value="1"/>
</dbReference>
<evidence type="ECO:0000256" key="2">
    <source>
        <dbReference type="ARBA" id="ARBA00009560"/>
    </source>
</evidence>
<dbReference type="EnsemblMetazoa" id="CLYHEMT023804.1">
    <property type="protein sequence ID" value="CLYHEMP023804.1"/>
    <property type="gene ID" value="CLYHEMG023804"/>
</dbReference>
<feature type="domain" description="DNA polymerase alpha/delta/epsilon subunit B" evidence="9">
    <location>
        <begin position="314"/>
        <end position="512"/>
    </location>
</feature>
<evidence type="ECO:0000313" key="11">
    <source>
        <dbReference type="EnsemblMetazoa" id="CLYHEMP023804.1"/>
    </source>
</evidence>
<dbReference type="OrthoDB" id="10254730at2759"/>
<dbReference type="Gene3D" id="1.10.8.60">
    <property type="match status" value="1"/>
</dbReference>
<evidence type="ECO:0000256" key="5">
    <source>
        <dbReference type="ARBA" id="ARBA00023242"/>
    </source>
</evidence>
<evidence type="ECO:0000256" key="4">
    <source>
        <dbReference type="ARBA" id="ARBA00023125"/>
    </source>
</evidence>
<proteinExistence type="inferred from homology"/>
<comment type="function">
    <text evidence="6">Accessory component of the DNA polymerase epsilon complex. Participates in DNA repair and in chromosomal DNA replication.</text>
</comment>
<dbReference type="InterPro" id="IPR016266">
    <property type="entry name" value="POLE2"/>
</dbReference>
<comment type="similarity">
    <text evidence="2 8">Belongs to the DNA polymerase epsilon subunit B family.</text>
</comment>
<organism evidence="11 12">
    <name type="scientific">Clytia hemisphaerica</name>
    <dbReference type="NCBI Taxonomy" id="252671"/>
    <lineage>
        <taxon>Eukaryota</taxon>
        <taxon>Metazoa</taxon>
        <taxon>Cnidaria</taxon>
        <taxon>Hydrozoa</taxon>
        <taxon>Hydroidolina</taxon>
        <taxon>Leptothecata</taxon>
        <taxon>Obeliida</taxon>
        <taxon>Clytiidae</taxon>
        <taxon>Clytia</taxon>
    </lineage>
</organism>
<dbReference type="PIRSF" id="PIRSF000799">
    <property type="entry name" value="DNA_pol_eps_2"/>
    <property type="match status" value="1"/>
</dbReference>
<dbReference type="PANTHER" id="PTHR12708:SF0">
    <property type="entry name" value="DNA POLYMERASE EPSILON SUBUNIT 2"/>
    <property type="match status" value="1"/>
</dbReference>
<feature type="domain" description="DNA polymerase epsilon subunit B N-terminal" evidence="10">
    <location>
        <begin position="34"/>
        <end position="103"/>
    </location>
</feature>
<keyword evidence="12" id="KW-1185">Reference proteome</keyword>
<dbReference type="InterPro" id="IPR007185">
    <property type="entry name" value="DNA_pol_a/d/e_bsu"/>
</dbReference>
<reference evidence="11" key="1">
    <citation type="submission" date="2021-01" db="UniProtKB">
        <authorList>
            <consortium name="EnsemblMetazoa"/>
        </authorList>
    </citation>
    <scope>IDENTIFICATION</scope>
</reference>
<dbReference type="GO" id="GO:0042276">
    <property type="term" value="P:error-prone translesion synthesis"/>
    <property type="evidence" value="ECO:0007669"/>
    <property type="project" value="TreeGrafter"/>
</dbReference>
<comment type="subunit">
    <text evidence="7">Component of the DNA polymerase epsilon complex consisting of four subunits: the catalytic subunit POLE and the accessory subunits POLE2, POLE3 and POLE4.</text>
</comment>
<evidence type="ECO:0000256" key="3">
    <source>
        <dbReference type="ARBA" id="ARBA00022705"/>
    </source>
</evidence>
<name>A0A7M5XJA1_9CNID</name>
<evidence type="ECO:0000256" key="6">
    <source>
        <dbReference type="ARBA" id="ARBA00054225"/>
    </source>
</evidence>
<evidence type="ECO:0000313" key="12">
    <source>
        <dbReference type="Proteomes" id="UP000594262"/>
    </source>
</evidence>
<dbReference type="AlphaFoldDB" id="A0A7M5XJA1"/>
<dbReference type="Gene3D" id="3.60.21.50">
    <property type="match status" value="1"/>
</dbReference>
<dbReference type="GO" id="GO:0003677">
    <property type="term" value="F:DNA binding"/>
    <property type="evidence" value="ECO:0007669"/>
    <property type="project" value="UniProtKB-UniRule"/>
</dbReference>
<accession>A0A7M5XJA1</accession>
<evidence type="ECO:0000259" key="10">
    <source>
        <dbReference type="Pfam" id="PF12213"/>
    </source>
</evidence>
<keyword evidence="5 8" id="KW-0539">Nucleus</keyword>